<organism evidence="2 3">
    <name type="scientific">Saprolegnia diclina (strain VS20)</name>
    <dbReference type="NCBI Taxonomy" id="1156394"/>
    <lineage>
        <taxon>Eukaryota</taxon>
        <taxon>Sar</taxon>
        <taxon>Stramenopiles</taxon>
        <taxon>Oomycota</taxon>
        <taxon>Saprolegniomycetes</taxon>
        <taxon>Saprolegniales</taxon>
        <taxon>Saprolegniaceae</taxon>
        <taxon>Saprolegnia</taxon>
    </lineage>
</organism>
<keyword evidence="1" id="KW-0175">Coiled coil</keyword>
<protein>
    <submittedName>
        <fullName evidence="2">Uncharacterized protein</fullName>
    </submittedName>
</protein>
<dbReference type="EMBL" id="JH767146">
    <property type="protein sequence ID" value="EQC36790.1"/>
    <property type="molecule type" value="Genomic_DNA"/>
</dbReference>
<gene>
    <name evidence="2" type="ORF">SDRG_05623</name>
</gene>
<proteinExistence type="predicted"/>
<reference evidence="2 3" key="1">
    <citation type="submission" date="2012-04" db="EMBL/GenBank/DDBJ databases">
        <title>The Genome Sequence of Saprolegnia declina VS20.</title>
        <authorList>
            <consortium name="The Broad Institute Genome Sequencing Platform"/>
            <person name="Russ C."/>
            <person name="Nusbaum C."/>
            <person name="Tyler B."/>
            <person name="van West P."/>
            <person name="Dieguez-Uribeondo J."/>
            <person name="de Bruijn I."/>
            <person name="Tripathy S."/>
            <person name="Jiang R."/>
            <person name="Young S.K."/>
            <person name="Zeng Q."/>
            <person name="Gargeya S."/>
            <person name="Fitzgerald M."/>
            <person name="Haas B."/>
            <person name="Abouelleil A."/>
            <person name="Alvarado L."/>
            <person name="Arachchi H.M."/>
            <person name="Berlin A."/>
            <person name="Chapman S.B."/>
            <person name="Goldberg J."/>
            <person name="Griggs A."/>
            <person name="Gujja S."/>
            <person name="Hansen M."/>
            <person name="Howarth C."/>
            <person name="Imamovic A."/>
            <person name="Larimer J."/>
            <person name="McCowen C."/>
            <person name="Montmayeur A."/>
            <person name="Murphy C."/>
            <person name="Neiman D."/>
            <person name="Pearson M."/>
            <person name="Priest M."/>
            <person name="Roberts A."/>
            <person name="Saif S."/>
            <person name="Shea T."/>
            <person name="Sisk P."/>
            <person name="Sykes S."/>
            <person name="Wortman J."/>
            <person name="Nusbaum C."/>
            <person name="Birren B."/>
        </authorList>
    </citation>
    <scope>NUCLEOTIDE SEQUENCE [LARGE SCALE GENOMIC DNA]</scope>
    <source>
        <strain evidence="2 3">VS20</strain>
    </source>
</reference>
<sequence>MPTAAVSAVAGVPSSRIAKRSGNRRVYKHWRKTEPLLRGIATPSDVSTSAKVQLDGKYGGTKRDRNLVARVTTKERQITSLQRDVAQYEAKIATLSAHHAVNWYDGLCLQPTGGDAIEHPSPRPGLPTAYSAEQVVRLRNQTLCVLLMLGKIVDEAKLDIAFNEAYLTAVRNAPTSSPTTREASTTRQEMAAAIVHDLSLTDKPSTILAWLREYLELGGFKRDGRGKRKRDN</sequence>
<dbReference type="GeneID" id="19946350"/>
<accession>T0QS09</accession>
<feature type="coiled-coil region" evidence="1">
    <location>
        <begin position="71"/>
        <end position="98"/>
    </location>
</feature>
<dbReference type="VEuPathDB" id="FungiDB:SDRG_05623"/>
<dbReference type="OrthoDB" id="10575556at2759"/>
<dbReference type="RefSeq" id="XP_008609571.1">
    <property type="nucleotide sequence ID" value="XM_008611349.1"/>
</dbReference>
<evidence type="ECO:0000313" key="3">
    <source>
        <dbReference type="Proteomes" id="UP000030762"/>
    </source>
</evidence>
<dbReference type="AlphaFoldDB" id="T0QS09"/>
<dbReference type="Proteomes" id="UP000030762">
    <property type="component" value="Unassembled WGS sequence"/>
</dbReference>
<name>T0QS09_SAPDV</name>
<dbReference type="InParanoid" id="T0QS09"/>
<evidence type="ECO:0000256" key="1">
    <source>
        <dbReference type="SAM" id="Coils"/>
    </source>
</evidence>
<evidence type="ECO:0000313" key="2">
    <source>
        <dbReference type="EMBL" id="EQC36790.1"/>
    </source>
</evidence>
<keyword evidence="3" id="KW-1185">Reference proteome</keyword>